<dbReference type="GO" id="GO:1902815">
    <property type="term" value="P:N,N'-diacetylchitobiose import"/>
    <property type="evidence" value="ECO:0007669"/>
    <property type="project" value="TreeGrafter"/>
</dbReference>
<evidence type="ECO:0000256" key="7">
    <source>
        <dbReference type="ARBA" id="ARBA00023136"/>
    </source>
</evidence>
<protein>
    <recommendedName>
        <fullName evidence="8">Permease IIC component</fullName>
    </recommendedName>
</protein>
<feature type="transmembrane region" description="Helical" evidence="9">
    <location>
        <begin position="105"/>
        <end position="125"/>
    </location>
</feature>
<dbReference type="EMBL" id="BLYV01000131">
    <property type="protein sequence ID" value="GFP12752.1"/>
    <property type="molecule type" value="Genomic_DNA"/>
</dbReference>
<name>A0A0D5MJ87_LACHE</name>
<organism evidence="13 16">
    <name type="scientific">Lactobacillus helveticus</name>
    <name type="common">Lactobacillus suntoryeus</name>
    <dbReference type="NCBI Taxonomy" id="1587"/>
    <lineage>
        <taxon>Bacteria</taxon>
        <taxon>Bacillati</taxon>
        <taxon>Bacillota</taxon>
        <taxon>Bacilli</taxon>
        <taxon>Lactobacillales</taxon>
        <taxon>Lactobacillaceae</taxon>
        <taxon>Lactobacillus</taxon>
    </lineage>
</organism>
<dbReference type="PIRSF" id="PIRSF006351">
    <property type="entry name" value="PTS_EIIC-Cellobiose"/>
    <property type="match status" value="1"/>
</dbReference>
<feature type="transmembrane region" description="Helical" evidence="9">
    <location>
        <begin position="327"/>
        <end position="346"/>
    </location>
</feature>
<feature type="transmembrane region" description="Helical" evidence="9">
    <location>
        <begin position="295"/>
        <end position="315"/>
    </location>
</feature>
<dbReference type="RefSeq" id="WP_003633289.1">
    <property type="nucleotide sequence ID" value="NZ_AP023028.1"/>
</dbReference>
<dbReference type="KEGG" id="lhd:HUO_08945"/>
<evidence type="ECO:0000256" key="3">
    <source>
        <dbReference type="ARBA" id="ARBA00022475"/>
    </source>
</evidence>
<accession>A0A0D5MJ87</accession>
<dbReference type="GO" id="GO:0005886">
    <property type="term" value="C:plasma membrane"/>
    <property type="evidence" value="ECO:0007669"/>
    <property type="project" value="UniProtKB-SubCell"/>
</dbReference>
<evidence type="ECO:0000256" key="5">
    <source>
        <dbReference type="ARBA" id="ARBA00022692"/>
    </source>
</evidence>
<dbReference type="GO" id="GO:0009401">
    <property type="term" value="P:phosphoenolpyruvate-dependent sugar phosphotransferase system"/>
    <property type="evidence" value="ECO:0007669"/>
    <property type="project" value="InterPro"/>
</dbReference>
<reference evidence="13" key="4">
    <citation type="submission" date="2020-07" db="EMBL/GenBank/DDBJ databases">
        <title>Draft genome sequence of Lactobacillus helveticus strain JCM 1062.</title>
        <authorList>
            <person name="Endo A."/>
            <person name="Maeno S."/>
            <person name="Kido Y."/>
        </authorList>
    </citation>
    <scope>NUCLEOTIDE SEQUENCE</scope>
    <source>
        <strain evidence="13">JCM 1062</strain>
    </source>
</reference>
<evidence type="ECO:0000313" key="15">
    <source>
        <dbReference type="Proteomes" id="UP000267794"/>
    </source>
</evidence>
<feature type="transmembrane region" description="Helical" evidence="9">
    <location>
        <begin position="228"/>
        <end position="251"/>
    </location>
</feature>
<reference evidence="12 15" key="2">
    <citation type="submission" date="2016-10" db="EMBL/GenBank/DDBJ databases">
        <title>Complete genomic sequencing of Lactobacillus helveticus LH99 and comparative genome analysis.</title>
        <authorList>
            <person name="Li N."/>
            <person name="You C."/>
            <person name="Liu Z."/>
        </authorList>
    </citation>
    <scope>NUCLEOTIDE SEQUENCE [LARGE SCALE GENOMIC DNA]</scope>
    <source>
        <strain evidence="12 15">LH99</strain>
    </source>
</reference>
<keyword evidence="3 8" id="KW-1003">Cell membrane</keyword>
<keyword evidence="7 8" id="KW-0472">Membrane</keyword>
<comment type="subcellular location">
    <subcellularLocation>
        <location evidence="1">Cell membrane</location>
        <topology evidence="1">Multi-pass membrane protein</topology>
    </subcellularLocation>
</comment>
<keyword evidence="2 8" id="KW-0813">Transport</keyword>
<dbReference type="AlphaFoldDB" id="A0A0D5MJ87"/>
<evidence type="ECO:0000313" key="16">
    <source>
        <dbReference type="Proteomes" id="UP000630086"/>
    </source>
</evidence>
<feature type="transmembrane region" description="Helical" evidence="9">
    <location>
        <begin position="31"/>
        <end position="52"/>
    </location>
</feature>
<feature type="transmembrane region" description="Helical" evidence="9">
    <location>
        <begin position="77"/>
        <end position="99"/>
    </location>
</feature>
<keyword evidence="4 8" id="KW-0762">Sugar transport</keyword>
<proteinExistence type="predicted"/>
<dbReference type="Proteomes" id="UP000234562">
    <property type="component" value="Chromosome"/>
</dbReference>
<dbReference type="EMBL" id="CP015496">
    <property type="protein sequence ID" value="AUI74767.1"/>
    <property type="molecule type" value="Genomic_DNA"/>
</dbReference>
<evidence type="ECO:0000256" key="4">
    <source>
        <dbReference type="ARBA" id="ARBA00022597"/>
    </source>
</evidence>
<reference evidence="14" key="1">
    <citation type="submission" date="2016-05" db="EMBL/GenBank/DDBJ databases">
        <title>Genome sequence of Lactobacillus helveticus FAM8105.</title>
        <authorList>
            <person name="Ahrens C."/>
            <person name="Schmid M."/>
        </authorList>
    </citation>
    <scope>NUCLEOTIDE SEQUENCE [LARGE SCALE GENOMIC DNA]</scope>
    <source>
        <strain evidence="14">FAM8105</strain>
    </source>
</reference>
<dbReference type="NCBIfam" id="TIGR00410">
    <property type="entry name" value="lacE"/>
    <property type="match status" value="1"/>
</dbReference>
<sequence length="442" mass="48568">MNRLVRWLEDYVLPIAKRLGQIRWLVALRDAFVSLMPITIAGSLAVLIKSLVEAAKIHLGWNAFAFAMQPFVSISNLVWRGTFSLFAFFFALALGYQLAKAFEGNRLAAAIVSLSSFALSIASFAKIKFHGDSILIRDAFDISQFSTTGLFTTILFGSAGFFIYWACYKARIMVHLSANLPHAEQAAFDSMIPAIIAIFSVGGINYLFQALTGQYLGDWLLTSIQMPLVKWGQGFGTVLLVTMLVQVFWFFGINGLGVLSPILDSIWLTAQNSNITAVRNGRIPPYLWGRGSFDVFAWFGGAGGTVMLIVAILMFSKRSDYRTVAKIALAPGIFNIGEPILLGLPVVLNPVYLIPFVLAPVVSVAFSYWVSVMGLVNPVQVAVPSIMPPIIGPFLACNYDWRAIVLSIVDMLITLAIWTPFVIAADKIADTNNPKTFFTTQF</sequence>
<evidence type="ECO:0000256" key="8">
    <source>
        <dbReference type="PIRNR" id="PIRNR006351"/>
    </source>
</evidence>
<dbReference type="PANTHER" id="PTHR33989">
    <property type="match status" value="1"/>
</dbReference>
<dbReference type="EMBL" id="CP017982">
    <property type="protein sequence ID" value="AYE62123.1"/>
    <property type="molecule type" value="Genomic_DNA"/>
</dbReference>
<dbReference type="PROSITE" id="PS51105">
    <property type="entry name" value="PTS_EIIC_TYPE_3"/>
    <property type="match status" value="1"/>
</dbReference>
<evidence type="ECO:0000256" key="9">
    <source>
        <dbReference type="SAM" id="Phobius"/>
    </source>
</evidence>
<dbReference type="InterPro" id="IPR051088">
    <property type="entry name" value="PTS_Sugar-EIIC/EIIB"/>
</dbReference>
<comment type="function">
    <text evidence="8">The phosphoenolpyruvate-dependent sugar phosphotransferase system (PTS), a major carbohydrate active -transport system, catalyzes the phosphorylation of incoming sugar substrates concomitant with their translocation across the cell membrane.</text>
</comment>
<feature type="transmembrane region" description="Helical" evidence="9">
    <location>
        <begin position="352"/>
        <end position="370"/>
    </location>
</feature>
<feature type="domain" description="PTS EIIC type-3" evidence="10">
    <location>
        <begin position="8"/>
        <end position="421"/>
    </location>
</feature>
<keyword evidence="6 9" id="KW-1133">Transmembrane helix</keyword>
<reference evidence="11" key="3">
    <citation type="journal article" date="2018" name="Front. Microbiol.">
        <title>Comparative Genomics of Completely Sequenced Lactobacillus helveticus Genomes Provides Insights into Strain-Specific Genes and Resolves Metagenomics Data Down to the Strain Level.</title>
        <authorList>
            <person name="Schmid M."/>
            <person name="Muri J."/>
            <person name="Melidis D."/>
            <person name="Varadarajan A.R."/>
            <person name="Somerville V."/>
            <person name="Wicki A."/>
            <person name="Moser A."/>
            <person name="Bourqui M."/>
            <person name="Wenzel C."/>
            <person name="Eugster-Meier E."/>
            <person name="Frey J.E."/>
            <person name="Irmler S."/>
            <person name="Ahrens C.H."/>
        </authorList>
    </citation>
    <scope>NUCLEOTIDE SEQUENCE</scope>
    <source>
        <strain evidence="11">FAM8105</strain>
    </source>
</reference>
<feature type="transmembrane region" description="Helical" evidence="9">
    <location>
        <begin position="401"/>
        <end position="425"/>
    </location>
</feature>
<evidence type="ECO:0000313" key="13">
    <source>
        <dbReference type="EMBL" id="GFP12752.1"/>
    </source>
</evidence>
<evidence type="ECO:0000313" key="11">
    <source>
        <dbReference type="EMBL" id="AUI74767.1"/>
    </source>
</evidence>
<evidence type="ECO:0000256" key="2">
    <source>
        <dbReference type="ARBA" id="ARBA00022448"/>
    </source>
</evidence>
<evidence type="ECO:0000259" key="10">
    <source>
        <dbReference type="PROSITE" id="PS51105"/>
    </source>
</evidence>
<dbReference type="InterPro" id="IPR004796">
    <property type="entry name" value="PTS_IIC_cello"/>
</dbReference>
<evidence type="ECO:0000256" key="1">
    <source>
        <dbReference type="ARBA" id="ARBA00004651"/>
    </source>
</evidence>
<dbReference type="GO" id="GO:0008982">
    <property type="term" value="F:protein-N(PI)-phosphohistidine-sugar phosphotransferase activity"/>
    <property type="evidence" value="ECO:0007669"/>
    <property type="project" value="UniProtKB-UniRule"/>
</dbReference>
<feature type="transmembrane region" description="Helical" evidence="9">
    <location>
        <begin position="145"/>
        <end position="166"/>
    </location>
</feature>
<gene>
    <name evidence="13" type="primary">ptcC</name>
    <name evidence="12" type="ORF">BC335_1722</name>
    <name evidence="11" type="ORF">Lh8105_08335</name>
    <name evidence="13" type="ORF">LHEJCM1062_06240</name>
</gene>
<feature type="transmembrane region" description="Helical" evidence="9">
    <location>
        <begin position="186"/>
        <end position="208"/>
    </location>
</feature>
<dbReference type="InterPro" id="IPR004501">
    <property type="entry name" value="PTS_EIIC_3"/>
</dbReference>
<dbReference type="Pfam" id="PF02378">
    <property type="entry name" value="PTS_EIIC"/>
    <property type="match status" value="1"/>
</dbReference>
<dbReference type="Proteomes" id="UP000630086">
    <property type="component" value="Unassembled WGS sequence"/>
</dbReference>
<evidence type="ECO:0000256" key="6">
    <source>
        <dbReference type="ARBA" id="ARBA00022989"/>
    </source>
</evidence>
<keyword evidence="5 9" id="KW-0812">Transmembrane</keyword>
<dbReference type="InterPro" id="IPR003352">
    <property type="entry name" value="PTS_EIIC"/>
</dbReference>
<dbReference type="Proteomes" id="UP000267794">
    <property type="component" value="Chromosome"/>
</dbReference>
<evidence type="ECO:0000313" key="14">
    <source>
        <dbReference type="Proteomes" id="UP000234562"/>
    </source>
</evidence>
<evidence type="ECO:0000313" key="12">
    <source>
        <dbReference type="EMBL" id="AYE62123.1"/>
    </source>
</evidence>
<dbReference type="PANTHER" id="PTHR33989:SF4">
    <property type="entry name" value="PTS SYSTEM N,N'-DIACETYLCHITOBIOSE-SPECIFIC EIIC COMPONENT"/>
    <property type="match status" value="1"/>
</dbReference>